<proteinExistence type="predicted"/>
<name>A0ACC2M4J4_PERAE</name>
<evidence type="ECO:0000313" key="2">
    <source>
        <dbReference type="Proteomes" id="UP001234297"/>
    </source>
</evidence>
<dbReference type="EMBL" id="CM056813">
    <property type="protein sequence ID" value="KAJ8640534.1"/>
    <property type="molecule type" value="Genomic_DNA"/>
</dbReference>
<comment type="caution">
    <text evidence="1">The sequence shown here is derived from an EMBL/GenBank/DDBJ whole genome shotgun (WGS) entry which is preliminary data.</text>
</comment>
<dbReference type="Proteomes" id="UP001234297">
    <property type="component" value="Chromosome 5"/>
</dbReference>
<organism evidence="1 2">
    <name type="scientific">Persea americana</name>
    <name type="common">Avocado</name>
    <dbReference type="NCBI Taxonomy" id="3435"/>
    <lineage>
        <taxon>Eukaryota</taxon>
        <taxon>Viridiplantae</taxon>
        <taxon>Streptophyta</taxon>
        <taxon>Embryophyta</taxon>
        <taxon>Tracheophyta</taxon>
        <taxon>Spermatophyta</taxon>
        <taxon>Magnoliopsida</taxon>
        <taxon>Magnoliidae</taxon>
        <taxon>Laurales</taxon>
        <taxon>Lauraceae</taxon>
        <taxon>Persea</taxon>
    </lineage>
</organism>
<sequence>MTQRQEQGSFSVSEDLQENVHTSFSTSQSEKWILVMQDVLWVASIAFIVYMGDWNSNLIHVLWKDERIKRTELYLGLLCTLLNVVLILFITTPFLRDVRRADEESEILTASSAPTIIILGLLSFFWLSVALWPIWSFFTLPLLITLFRAPLVTLPYLSIRRFHPEVKTYNRTD</sequence>
<gene>
    <name evidence="1" type="ORF">MRB53_017228</name>
</gene>
<reference evidence="1 2" key="1">
    <citation type="journal article" date="2022" name="Hortic Res">
        <title>A haplotype resolved chromosomal level avocado genome allows analysis of novel avocado genes.</title>
        <authorList>
            <person name="Nath O."/>
            <person name="Fletcher S.J."/>
            <person name="Hayward A."/>
            <person name="Shaw L.M."/>
            <person name="Masouleh A.K."/>
            <person name="Furtado A."/>
            <person name="Henry R.J."/>
            <person name="Mitter N."/>
        </authorList>
    </citation>
    <scope>NUCLEOTIDE SEQUENCE [LARGE SCALE GENOMIC DNA]</scope>
    <source>
        <strain evidence="2">cv. Hass</strain>
    </source>
</reference>
<accession>A0ACC2M4J4</accession>
<evidence type="ECO:0000313" key="1">
    <source>
        <dbReference type="EMBL" id="KAJ8640534.1"/>
    </source>
</evidence>
<keyword evidence="2" id="KW-1185">Reference proteome</keyword>
<protein>
    <submittedName>
        <fullName evidence="1">Uncharacterized protein</fullName>
    </submittedName>
</protein>